<dbReference type="InterPro" id="IPR039555">
    <property type="entry name" value="TraF/TrbB"/>
</dbReference>
<dbReference type="Pfam" id="PF13728">
    <property type="entry name" value="TraF"/>
    <property type="match status" value="1"/>
</dbReference>
<dbReference type="InterPro" id="IPR036249">
    <property type="entry name" value="Thioredoxin-like_sf"/>
</dbReference>
<keyword evidence="4" id="KW-1185">Reference proteome</keyword>
<dbReference type="RefSeq" id="WP_134837479.1">
    <property type="nucleotide sequence ID" value="NZ_SATR01000076.1"/>
</dbReference>
<sequence length="147" mass="16774">MKYLTLKRCLTLIALALVTLSPAYAAMQEPYAMVFFYRSDCPYCHSFAPKLKALAEQKQFHIYVFSLDNQPIPDFPVPIPATPQISQMFFDNPRNITVPATFLINVSSRKFVKVSIGDVTYRELEQSVNRLLSNQHLREAMQSPAPD</sequence>
<evidence type="ECO:0000256" key="1">
    <source>
        <dbReference type="SAM" id="SignalP"/>
    </source>
</evidence>
<reference evidence="3 4" key="1">
    <citation type="submission" date="2019-01" db="EMBL/GenBank/DDBJ databases">
        <title>Vibrio BEI176 sp. nov, a marine bacterium isolated from China: eastern marignal seas.</title>
        <authorList>
            <person name="Li B."/>
        </authorList>
    </citation>
    <scope>NUCLEOTIDE SEQUENCE [LARGE SCALE GENOMIC DNA]</scope>
    <source>
        <strain evidence="3 4">BEI176</strain>
    </source>
</reference>
<dbReference type="SUPFAM" id="SSF52833">
    <property type="entry name" value="Thioredoxin-like"/>
    <property type="match status" value="1"/>
</dbReference>
<gene>
    <name evidence="3" type="primary">trbB</name>
    <name evidence="3" type="ORF">ELS82_22750</name>
</gene>
<organism evidence="3 4">
    <name type="scientific">Vibrio ouci</name>
    <dbReference type="NCBI Taxonomy" id="2499078"/>
    <lineage>
        <taxon>Bacteria</taxon>
        <taxon>Pseudomonadati</taxon>
        <taxon>Pseudomonadota</taxon>
        <taxon>Gammaproteobacteria</taxon>
        <taxon>Vibrionales</taxon>
        <taxon>Vibrionaceae</taxon>
        <taxon>Vibrio</taxon>
    </lineage>
</organism>
<dbReference type="Proteomes" id="UP000297753">
    <property type="component" value="Unassembled WGS sequence"/>
</dbReference>
<dbReference type="AlphaFoldDB" id="A0A4Y8W8T3"/>
<dbReference type="CDD" id="cd02947">
    <property type="entry name" value="TRX_family"/>
    <property type="match status" value="1"/>
</dbReference>
<keyword evidence="1" id="KW-0732">Signal</keyword>
<dbReference type="EMBL" id="SATR01000076">
    <property type="protein sequence ID" value="TFH89342.1"/>
    <property type="molecule type" value="Genomic_DNA"/>
</dbReference>
<name>A0A4Y8W8T3_9VIBR</name>
<keyword evidence="3" id="KW-0413">Isomerase</keyword>
<comment type="caution">
    <text evidence="3">The sequence shown here is derived from an EMBL/GenBank/DDBJ whole genome shotgun (WGS) entry which is preliminary data.</text>
</comment>
<dbReference type="InterPro" id="IPR013766">
    <property type="entry name" value="Thioredoxin_domain"/>
</dbReference>
<evidence type="ECO:0000313" key="3">
    <source>
        <dbReference type="EMBL" id="TFH89342.1"/>
    </source>
</evidence>
<dbReference type="InterPro" id="IPR014109">
    <property type="entry name" value="Thiol-disulphide_isomerase_rbB"/>
</dbReference>
<protein>
    <submittedName>
        <fullName evidence="3">Type-F conjugative transfer system pilin assembly thiol-disulfide isomerase TrbB</fullName>
    </submittedName>
</protein>
<dbReference type="PROSITE" id="PS51352">
    <property type="entry name" value="THIOREDOXIN_2"/>
    <property type="match status" value="1"/>
</dbReference>
<evidence type="ECO:0000259" key="2">
    <source>
        <dbReference type="PROSITE" id="PS51352"/>
    </source>
</evidence>
<dbReference type="OrthoDB" id="5559625at2"/>
<feature type="chain" id="PRO_5021384127" evidence="1">
    <location>
        <begin position="26"/>
        <end position="147"/>
    </location>
</feature>
<dbReference type="Gene3D" id="3.40.30.10">
    <property type="entry name" value="Glutaredoxin"/>
    <property type="match status" value="1"/>
</dbReference>
<evidence type="ECO:0000313" key="4">
    <source>
        <dbReference type="Proteomes" id="UP000297753"/>
    </source>
</evidence>
<accession>A0A4Y8W8T3</accession>
<proteinExistence type="predicted"/>
<feature type="signal peptide" evidence="1">
    <location>
        <begin position="1"/>
        <end position="25"/>
    </location>
</feature>
<dbReference type="GO" id="GO:0016853">
    <property type="term" value="F:isomerase activity"/>
    <property type="evidence" value="ECO:0007669"/>
    <property type="project" value="UniProtKB-KW"/>
</dbReference>
<feature type="domain" description="Thioredoxin" evidence="2">
    <location>
        <begin position="6"/>
        <end position="133"/>
    </location>
</feature>
<dbReference type="NCBIfam" id="TIGR02738">
    <property type="entry name" value="TrbB"/>
    <property type="match status" value="1"/>
</dbReference>